<dbReference type="GO" id="GO:0005829">
    <property type="term" value="C:cytosol"/>
    <property type="evidence" value="ECO:0007669"/>
    <property type="project" value="TreeGrafter"/>
</dbReference>
<dbReference type="SUPFAM" id="SSF53613">
    <property type="entry name" value="Ribokinase-like"/>
    <property type="match status" value="1"/>
</dbReference>
<evidence type="ECO:0000313" key="14">
    <source>
        <dbReference type="Proteomes" id="UP000007953"/>
    </source>
</evidence>
<evidence type="ECO:0000256" key="10">
    <source>
        <dbReference type="RuleBase" id="RU369061"/>
    </source>
</evidence>
<feature type="compositionally biased region" description="Basic residues" evidence="11">
    <location>
        <begin position="219"/>
        <end position="252"/>
    </location>
</feature>
<feature type="compositionally biased region" description="Basic and acidic residues" evidence="11">
    <location>
        <begin position="264"/>
        <end position="277"/>
    </location>
</feature>
<evidence type="ECO:0000313" key="13">
    <source>
        <dbReference type="EMBL" id="AEG67948.1"/>
    </source>
</evidence>
<feature type="compositionally biased region" description="Basic residues" evidence="11">
    <location>
        <begin position="125"/>
        <end position="134"/>
    </location>
</feature>
<comment type="function">
    <text evidence="10">Catalyzes the ATP-dependent phosphorylation of fructose-l-phosphate to fructose-l,6-bisphosphate.</text>
</comment>
<accession>F6FYE4</accession>
<feature type="compositionally biased region" description="Basic residues" evidence="11">
    <location>
        <begin position="461"/>
        <end position="473"/>
    </location>
</feature>
<dbReference type="PATRIC" id="fig|1031711.3.peg.628"/>
<evidence type="ECO:0000256" key="4">
    <source>
        <dbReference type="ARBA" id="ARBA00022679"/>
    </source>
</evidence>
<dbReference type="PANTHER" id="PTHR46566:SF5">
    <property type="entry name" value="1-PHOSPHOFRUCTOKINASE"/>
    <property type="match status" value="1"/>
</dbReference>
<dbReference type="InterPro" id="IPR017583">
    <property type="entry name" value="Tagatose/fructose_Pkinase"/>
</dbReference>
<dbReference type="Gene3D" id="3.40.1190.20">
    <property type="match status" value="1"/>
</dbReference>
<dbReference type="KEGG" id="rsn:RSPO_c00646"/>
<comment type="similarity">
    <text evidence="1 10">Belongs to the carbohydrate kinase PfkB family.</text>
</comment>
<feature type="compositionally biased region" description="Gly residues" evidence="11">
    <location>
        <begin position="600"/>
        <end position="609"/>
    </location>
</feature>
<feature type="compositionally biased region" description="Basic residues" evidence="11">
    <location>
        <begin position="586"/>
        <end position="597"/>
    </location>
</feature>
<evidence type="ECO:0000256" key="5">
    <source>
        <dbReference type="ARBA" id="ARBA00022741"/>
    </source>
</evidence>
<dbReference type="NCBIfam" id="TIGR03828">
    <property type="entry name" value="pfkB"/>
    <property type="match status" value="1"/>
</dbReference>
<feature type="compositionally biased region" description="Low complexity" evidence="11">
    <location>
        <begin position="522"/>
        <end position="567"/>
    </location>
</feature>
<dbReference type="HOGENOM" id="CLU_287565_0_0_4"/>
<name>F6FYE4_RALS8</name>
<dbReference type="InterPro" id="IPR029056">
    <property type="entry name" value="Ribokinase-like"/>
</dbReference>
<feature type="compositionally biased region" description="Basic residues" evidence="11">
    <location>
        <begin position="666"/>
        <end position="687"/>
    </location>
</feature>
<dbReference type="InterPro" id="IPR002173">
    <property type="entry name" value="Carboh/pur_kinase_PfkB_CS"/>
</dbReference>
<dbReference type="eggNOG" id="COG1105">
    <property type="taxonomic scope" value="Bacteria"/>
</dbReference>
<dbReference type="GO" id="GO:0005524">
    <property type="term" value="F:ATP binding"/>
    <property type="evidence" value="ECO:0007669"/>
    <property type="project" value="UniProtKB-UniRule"/>
</dbReference>
<reference evidence="13 14" key="1">
    <citation type="journal article" date="2011" name="J. Bacteriol.">
        <title>Complete genome sequence of the plant pathogen Ralstonia solanacearum strain Po82.</title>
        <authorList>
            <person name="Xu J."/>
            <person name="Zheng H.J."/>
            <person name="Liu L."/>
            <person name="Pan Z.C."/>
            <person name="Prior P."/>
            <person name="Tang B."/>
            <person name="Xu J.S."/>
            <person name="Zhang H."/>
            <person name="Tian Q."/>
            <person name="Zhang L.Q."/>
            <person name="Feng J."/>
        </authorList>
    </citation>
    <scope>NUCLEOTIDE SEQUENCE [LARGE SCALE GENOMIC DNA]</scope>
    <source>
        <strain evidence="13 14">Po82</strain>
    </source>
</reference>
<comment type="catalytic activity">
    <reaction evidence="9 10">
        <text>beta-D-fructose 1-phosphate + ATP = beta-D-fructose 1,6-bisphosphate + ADP + H(+)</text>
        <dbReference type="Rhea" id="RHEA:14213"/>
        <dbReference type="ChEBI" id="CHEBI:15378"/>
        <dbReference type="ChEBI" id="CHEBI:30616"/>
        <dbReference type="ChEBI" id="CHEBI:32966"/>
        <dbReference type="ChEBI" id="CHEBI:138881"/>
        <dbReference type="ChEBI" id="CHEBI:456216"/>
        <dbReference type="EC" id="2.7.1.56"/>
    </reaction>
</comment>
<feature type="domain" description="Carbohydrate kinase PfkB" evidence="12">
    <location>
        <begin position="770"/>
        <end position="1055"/>
    </location>
</feature>
<evidence type="ECO:0000256" key="8">
    <source>
        <dbReference type="ARBA" id="ARBA00032802"/>
    </source>
</evidence>
<feature type="region of interest" description="Disordered" evidence="11">
    <location>
        <begin position="1"/>
        <end position="36"/>
    </location>
</feature>
<feature type="compositionally biased region" description="Basic and acidic residues" evidence="11">
    <location>
        <begin position="571"/>
        <end position="585"/>
    </location>
</feature>
<dbReference type="PROSITE" id="PS00584">
    <property type="entry name" value="PFKB_KINASES_2"/>
    <property type="match status" value="1"/>
</dbReference>
<dbReference type="EMBL" id="CP002819">
    <property type="protein sequence ID" value="AEG67948.1"/>
    <property type="molecule type" value="Genomic_DNA"/>
</dbReference>
<dbReference type="Proteomes" id="UP000007953">
    <property type="component" value="Chromosome"/>
</dbReference>
<keyword evidence="5 10" id="KW-0547">Nucleotide-binding</keyword>
<feature type="compositionally biased region" description="Basic residues" evidence="11">
    <location>
        <begin position="387"/>
        <end position="422"/>
    </location>
</feature>
<evidence type="ECO:0000256" key="6">
    <source>
        <dbReference type="ARBA" id="ARBA00022777"/>
    </source>
</evidence>
<feature type="compositionally biased region" description="Basic residues" evidence="11">
    <location>
        <begin position="489"/>
        <end position="504"/>
    </location>
</feature>
<dbReference type="InterPro" id="IPR011611">
    <property type="entry name" value="PfkB_dom"/>
</dbReference>
<feature type="compositionally biased region" description="Basic residues" evidence="11">
    <location>
        <begin position="732"/>
        <end position="749"/>
    </location>
</feature>
<gene>
    <name evidence="13" type="primary">fruK</name>
    <name evidence="13" type="ordered locus">RSPO_c00646</name>
</gene>
<evidence type="ECO:0000256" key="9">
    <source>
        <dbReference type="ARBA" id="ARBA00047745"/>
    </source>
</evidence>
<dbReference type="CDD" id="cd01164">
    <property type="entry name" value="FruK_PfkB_like"/>
    <property type="match status" value="1"/>
</dbReference>
<feature type="compositionally biased region" description="Basic and acidic residues" evidence="11">
    <location>
        <begin position="698"/>
        <end position="712"/>
    </location>
</feature>
<dbReference type="GO" id="GO:0044281">
    <property type="term" value="P:small molecule metabolic process"/>
    <property type="evidence" value="ECO:0007669"/>
    <property type="project" value="UniProtKB-ARBA"/>
</dbReference>
<dbReference type="NCBIfam" id="TIGR03168">
    <property type="entry name" value="1-PFK"/>
    <property type="match status" value="1"/>
</dbReference>
<dbReference type="AlphaFoldDB" id="F6FYE4"/>
<keyword evidence="4 10" id="KW-0808">Transferase</keyword>
<evidence type="ECO:0000259" key="12">
    <source>
        <dbReference type="Pfam" id="PF00294"/>
    </source>
</evidence>
<dbReference type="PANTHER" id="PTHR46566">
    <property type="entry name" value="1-PHOSPHOFRUCTOKINASE-RELATED"/>
    <property type="match status" value="1"/>
</dbReference>
<dbReference type="InterPro" id="IPR022463">
    <property type="entry name" value="1-PFruKinase"/>
</dbReference>
<dbReference type="GO" id="GO:0016052">
    <property type="term" value="P:carbohydrate catabolic process"/>
    <property type="evidence" value="ECO:0007669"/>
    <property type="project" value="UniProtKB-ARBA"/>
</dbReference>
<keyword evidence="6 10" id="KW-0418">Kinase</keyword>
<feature type="region of interest" description="Disordered" evidence="11">
    <location>
        <begin position="58"/>
        <end position="347"/>
    </location>
</feature>
<evidence type="ECO:0000256" key="2">
    <source>
        <dbReference type="ARBA" id="ARBA00012131"/>
    </source>
</evidence>
<proteinExistence type="inferred from homology"/>
<feature type="compositionally biased region" description="Basic residues" evidence="11">
    <location>
        <begin position="162"/>
        <end position="203"/>
    </location>
</feature>
<evidence type="ECO:0000256" key="1">
    <source>
        <dbReference type="ARBA" id="ARBA00010688"/>
    </source>
</evidence>
<feature type="compositionally biased region" description="Low complexity" evidence="11">
    <location>
        <begin position="332"/>
        <end position="347"/>
    </location>
</feature>
<evidence type="ECO:0000256" key="3">
    <source>
        <dbReference type="ARBA" id="ARBA00013596"/>
    </source>
</evidence>
<dbReference type="Pfam" id="PF00294">
    <property type="entry name" value="PfkB"/>
    <property type="match status" value="1"/>
</dbReference>
<dbReference type="EC" id="2.7.1.56" evidence="2 10"/>
<sequence>MAPGPDHAPGVRDRRAVGRAHHAAAPADAPAERRRAPAAAVFHAAGGGHRRRAVAGCAGPGRQCPGLRPGRTVDTHAGLPQRPACPPGRAVGGNRAPVRRARTAPPRRGNGRCQEPGGAAAAGAGRRRRAHAVGRRAGCPRRAGSAAAHHPQPDGPGACPGRARHTGRTHTPGRARLATRGRPARHRRHRREPGAGHRHRPRHAAGDPDRTGPSGSAGRGRRSAGPRPGRHARRTGRARPRHRRAAGRRRGGHLQSPGRTAGRHRPDDADLPDDGRGPWRGLVMASRRGAVGRAAGGAGQSAAGRTRRRPARCGPTRARPSRSRLARCGADAAGRAVHPGGAGPVAVGHRRAGYPPHRRHRHRAGRAHLAYRHPDAHAGHSGGGRGRAGRAGRGVRHADHRRRRRRPALSRPRCRQHRRRQRLAAGRSRAGAARAGRARPAGPHARRPHGGDRRQRQPARAGRRGRHPGRRRRGADAHRVPLPRTRPCPGRRRTVRRLCRHARCPGRPPADRARTRHRRRQAGAAPEPAQGGEPLPGRARRAAAAAPARPDGAAAARALPRSRQRPPAVDHVPDDHIARRSDRAARRLRAHPRRTRRAGGAAGHHGGSALGRAAGRPAGRARRFLLDRHQRPHAVHAGDRPPAPRPRRRGRQPASRRAAADPADRARRRAARPLGGRVRRPGRRSVRRPAADGPGRARTVDESARHSRREGAPARCARPAADRTGRTGTRLRIGRRRAGARGHAPRSPHRQRDGRSMTTRIVTVTLNPAIDMTVGLDRLERGRVNLGRSVTHQAGGKGVNVAACLADWQVPVTATGLLGDANADLFEALFARKGVADGFCRVPGTNRTNIKISDQSDGQTTDINLPGIAATPADLDTVCERVDAVPDVAGIALCGSLPGGLPADTYVRLLARLNRRARTLLDTSGTPLTHALAAPREALPTAIKPNRHELELWAGRPLPTLQDVVETARGIHARGVAQVIVSLGEEGALFVTGEGIWQAGLPPVRAASTVGAGDAMVAGVLAGWHAGASAEETVRLSVAFAACKLQRIGPHLPPPQQVRERATAVRMQRVA</sequence>
<protein>
    <recommendedName>
        <fullName evidence="3 10">1-phosphofructokinase</fullName>
        <shortName evidence="10">Fru1PK</shortName>
        <ecNumber evidence="2 10">2.7.1.56</ecNumber>
    </recommendedName>
    <alternativeName>
        <fullName evidence="8 10">Fructose 1-phosphate kinase</fullName>
    </alternativeName>
</protein>
<feature type="region of interest" description="Disordered" evidence="11">
    <location>
        <begin position="371"/>
        <end position="756"/>
    </location>
</feature>
<evidence type="ECO:0000256" key="7">
    <source>
        <dbReference type="ARBA" id="ARBA00022840"/>
    </source>
</evidence>
<keyword evidence="7 10" id="KW-0067">ATP-binding</keyword>
<dbReference type="GO" id="GO:0008662">
    <property type="term" value="F:1-phosphofructokinase activity"/>
    <property type="evidence" value="ECO:0007669"/>
    <property type="project" value="UniProtKB-UniRule"/>
</dbReference>
<dbReference type="FunFam" id="3.40.1190.20:FF:000001">
    <property type="entry name" value="Phosphofructokinase"/>
    <property type="match status" value="1"/>
</dbReference>
<evidence type="ECO:0000256" key="11">
    <source>
        <dbReference type="SAM" id="MobiDB-lite"/>
    </source>
</evidence>
<feature type="compositionally biased region" description="Low complexity" evidence="11">
    <location>
        <begin position="423"/>
        <end position="443"/>
    </location>
</feature>
<organism evidence="13 14">
    <name type="scientific">Ralstonia solanacearum (strain Po82)</name>
    <dbReference type="NCBI Taxonomy" id="1031711"/>
    <lineage>
        <taxon>Bacteria</taxon>
        <taxon>Pseudomonadati</taxon>
        <taxon>Pseudomonadota</taxon>
        <taxon>Betaproteobacteria</taxon>
        <taxon>Burkholderiales</taxon>
        <taxon>Burkholderiaceae</taxon>
        <taxon>Ralstonia</taxon>
        <taxon>Ralstonia solanacearum species complex</taxon>
    </lineage>
</organism>